<dbReference type="InterPro" id="IPR000679">
    <property type="entry name" value="Znf_GATA"/>
</dbReference>
<dbReference type="PANTHER" id="PTHR10071">
    <property type="entry name" value="TRANSCRIPTION FACTOR GATA FAMILY MEMBER"/>
    <property type="match status" value="1"/>
</dbReference>
<dbReference type="GO" id="GO:0045944">
    <property type="term" value="P:positive regulation of transcription by RNA polymerase II"/>
    <property type="evidence" value="ECO:0007669"/>
    <property type="project" value="TreeGrafter"/>
</dbReference>
<dbReference type="PROSITE" id="PS50114">
    <property type="entry name" value="GATA_ZN_FINGER_2"/>
    <property type="match status" value="1"/>
</dbReference>
<feature type="region of interest" description="Disordered" evidence="9">
    <location>
        <begin position="304"/>
        <end position="341"/>
    </location>
</feature>
<evidence type="ECO:0000256" key="6">
    <source>
        <dbReference type="ARBA" id="ARBA00023163"/>
    </source>
</evidence>
<keyword evidence="6" id="KW-0804">Transcription</keyword>
<evidence type="ECO:0000256" key="8">
    <source>
        <dbReference type="PROSITE-ProRule" id="PRU00094"/>
    </source>
</evidence>
<evidence type="ECO:0000256" key="1">
    <source>
        <dbReference type="ARBA" id="ARBA00004123"/>
    </source>
</evidence>
<proteinExistence type="predicted"/>
<evidence type="ECO:0000256" key="3">
    <source>
        <dbReference type="ARBA" id="ARBA00022771"/>
    </source>
</evidence>
<dbReference type="AlphaFoldDB" id="A0A8H7UVK3"/>
<dbReference type="InterPro" id="IPR013088">
    <property type="entry name" value="Znf_NHR/GATA"/>
</dbReference>
<dbReference type="Pfam" id="PF00320">
    <property type="entry name" value="GATA"/>
    <property type="match status" value="1"/>
</dbReference>
<accession>A0A8H7UVK3</accession>
<evidence type="ECO:0000313" key="11">
    <source>
        <dbReference type="EMBL" id="KAG2197285.1"/>
    </source>
</evidence>
<dbReference type="GO" id="GO:0000122">
    <property type="term" value="P:negative regulation of transcription by RNA polymerase II"/>
    <property type="evidence" value="ECO:0007669"/>
    <property type="project" value="TreeGrafter"/>
</dbReference>
<dbReference type="FunFam" id="3.30.50.10:FF:000007">
    <property type="entry name" value="Nitrogen regulatory AreA, N-terminal"/>
    <property type="match status" value="1"/>
</dbReference>
<dbReference type="EMBL" id="JAEPRD010000131">
    <property type="protein sequence ID" value="KAG2197285.1"/>
    <property type="molecule type" value="Genomic_DNA"/>
</dbReference>
<evidence type="ECO:0000259" key="10">
    <source>
        <dbReference type="PROSITE" id="PS50114"/>
    </source>
</evidence>
<sequence length="341" mass="38038">MLSPPDQSSSEQQQQQQQQHSRENCQGCRHCWQRSSIRWTPPVIQCFNCETNTTPLWRRDETGNTICNACGLYFKLHNVQRPITMKRNVIKRRKRFNSLPQQLGMDSLPIISPAPSDIVVDNTNEPGVKRKRYSHPSYSSSIPPPSPPASLLMANDILKQQENVNTNNENILLSTLKSLISITTNNDAANNTSSISSILSNMILEPSNFQKNLEARREHLEKELEHVTKLLSQTSEILKTVESVMTIMNLQRQSSPATETASQEKNLLTSLMMLGMAANADKPTSPSAFKKSIPSLFEAIPSLYTTESEKKQAPSSPPPPPPSSTSFLSRYQLTPSSSSST</sequence>
<evidence type="ECO:0000256" key="5">
    <source>
        <dbReference type="ARBA" id="ARBA00023015"/>
    </source>
</evidence>
<keyword evidence="2" id="KW-0479">Metal-binding</keyword>
<gene>
    <name evidence="11" type="ORF">INT47_010991</name>
</gene>
<comment type="subcellular location">
    <subcellularLocation>
        <location evidence="1">Nucleus</location>
    </subcellularLocation>
</comment>
<evidence type="ECO:0000256" key="4">
    <source>
        <dbReference type="ARBA" id="ARBA00022833"/>
    </source>
</evidence>
<dbReference type="SUPFAM" id="SSF57716">
    <property type="entry name" value="Glucocorticoid receptor-like (DNA-binding domain)"/>
    <property type="match status" value="1"/>
</dbReference>
<evidence type="ECO:0000256" key="9">
    <source>
        <dbReference type="SAM" id="MobiDB-lite"/>
    </source>
</evidence>
<name>A0A8H7UVK3_9FUNG</name>
<dbReference type="PROSITE" id="PS00344">
    <property type="entry name" value="GATA_ZN_FINGER_1"/>
    <property type="match status" value="1"/>
</dbReference>
<dbReference type="PANTHER" id="PTHR10071:SF335">
    <property type="entry name" value="IRON-SENSING TRANSCRIPTIONAL REPRESSOR-RELATED"/>
    <property type="match status" value="1"/>
</dbReference>
<evidence type="ECO:0000256" key="7">
    <source>
        <dbReference type="ARBA" id="ARBA00023242"/>
    </source>
</evidence>
<dbReference type="Proteomes" id="UP000603453">
    <property type="component" value="Unassembled WGS sequence"/>
</dbReference>
<dbReference type="SMART" id="SM00401">
    <property type="entry name" value="ZnF_GATA"/>
    <property type="match status" value="1"/>
</dbReference>
<reference evidence="11" key="1">
    <citation type="submission" date="2020-12" db="EMBL/GenBank/DDBJ databases">
        <title>Metabolic potential, ecology and presence of endohyphal bacteria is reflected in genomic diversity of Mucoromycotina.</title>
        <authorList>
            <person name="Muszewska A."/>
            <person name="Okrasinska A."/>
            <person name="Steczkiewicz K."/>
            <person name="Drgas O."/>
            <person name="Orlowska M."/>
            <person name="Perlinska-Lenart U."/>
            <person name="Aleksandrzak-Piekarczyk T."/>
            <person name="Szatraj K."/>
            <person name="Zielenkiewicz U."/>
            <person name="Pilsyk S."/>
            <person name="Malc E."/>
            <person name="Mieczkowski P."/>
            <person name="Kruszewska J.S."/>
            <person name="Biernat P."/>
            <person name="Pawlowska J."/>
        </authorList>
    </citation>
    <scope>NUCLEOTIDE SEQUENCE</scope>
    <source>
        <strain evidence="11">WA0000017839</strain>
    </source>
</reference>
<dbReference type="InterPro" id="IPR039355">
    <property type="entry name" value="Transcription_factor_GATA"/>
</dbReference>
<keyword evidence="5" id="KW-0805">Transcription regulation</keyword>
<dbReference type="CDD" id="cd00202">
    <property type="entry name" value="ZnF_GATA"/>
    <property type="match status" value="1"/>
</dbReference>
<keyword evidence="3 8" id="KW-0863">Zinc-finger</keyword>
<comment type="caution">
    <text evidence="11">The sequence shown here is derived from an EMBL/GenBank/DDBJ whole genome shotgun (WGS) entry which is preliminary data.</text>
</comment>
<feature type="compositionally biased region" description="Polar residues" evidence="9">
    <location>
        <begin position="325"/>
        <end position="341"/>
    </location>
</feature>
<dbReference type="GO" id="GO:0000978">
    <property type="term" value="F:RNA polymerase II cis-regulatory region sequence-specific DNA binding"/>
    <property type="evidence" value="ECO:0007669"/>
    <property type="project" value="TreeGrafter"/>
</dbReference>
<dbReference type="GO" id="GO:0008270">
    <property type="term" value="F:zinc ion binding"/>
    <property type="evidence" value="ECO:0007669"/>
    <property type="project" value="UniProtKB-KW"/>
</dbReference>
<feature type="domain" description="GATA-type" evidence="10">
    <location>
        <begin position="40"/>
        <end position="93"/>
    </location>
</feature>
<dbReference type="Gene3D" id="3.30.50.10">
    <property type="entry name" value="Erythroid Transcription Factor GATA-1, subunit A"/>
    <property type="match status" value="1"/>
</dbReference>
<keyword evidence="4" id="KW-0862">Zinc</keyword>
<dbReference type="OrthoDB" id="515401at2759"/>
<evidence type="ECO:0000313" key="12">
    <source>
        <dbReference type="Proteomes" id="UP000603453"/>
    </source>
</evidence>
<dbReference type="GO" id="GO:0000981">
    <property type="term" value="F:DNA-binding transcription factor activity, RNA polymerase II-specific"/>
    <property type="evidence" value="ECO:0007669"/>
    <property type="project" value="TreeGrafter"/>
</dbReference>
<evidence type="ECO:0000256" key="2">
    <source>
        <dbReference type="ARBA" id="ARBA00022723"/>
    </source>
</evidence>
<organism evidence="11 12">
    <name type="scientific">Mucor saturninus</name>
    <dbReference type="NCBI Taxonomy" id="64648"/>
    <lineage>
        <taxon>Eukaryota</taxon>
        <taxon>Fungi</taxon>
        <taxon>Fungi incertae sedis</taxon>
        <taxon>Mucoromycota</taxon>
        <taxon>Mucoromycotina</taxon>
        <taxon>Mucoromycetes</taxon>
        <taxon>Mucorales</taxon>
        <taxon>Mucorineae</taxon>
        <taxon>Mucoraceae</taxon>
        <taxon>Mucor</taxon>
    </lineage>
</organism>
<dbReference type="GO" id="GO:0005634">
    <property type="term" value="C:nucleus"/>
    <property type="evidence" value="ECO:0007669"/>
    <property type="project" value="UniProtKB-SubCell"/>
</dbReference>
<protein>
    <recommendedName>
        <fullName evidence="10">GATA-type domain-containing protein</fullName>
    </recommendedName>
</protein>
<dbReference type="PRINTS" id="PR00619">
    <property type="entry name" value="GATAZNFINGER"/>
</dbReference>
<keyword evidence="12" id="KW-1185">Reference proteome</keyword>
<keyword evidence="7" id="KW-0539">Nucleus</keyword>